<dbReference type="GO" id="GO:0070012">
    <property type="term" value="F:oligopeptidase activity"/>
    <property type="evidence" value="ECO:0007669"/>
    <property type="project" value="TreeGrafter"/>
</dbReference>
<reference evidence="3" key="1">
    <citation type="submission" date="2022-11" db="UniProtKB">
        <authorList>
            <consortium name="WormBaseParasite"/>
        </authorList>
    </citation>
    <scope>IDENTIFICATION</scope>
</reference>
<dbReference type="Gene3D" id="2.130.10.120">
    <property type="entry name" value="Prolyl oligopeptidase, N-terminal domain"/>
    <property type="match status" value="1"/>
</dbReference>
<dbReference type="AlphaFoldDB" id="A0A915EKB7"/>
<keyword evidence="2" id="KW-1185">Reference proteome</keyword>
<dbReference type="GO" id="GO:0004252">
    <property type="term" value="F:serine-type endopeptidase activity"/>
    <property type="evidence" value="ECO:0007669"/>
    <property type="project" value="InterPro"/>
</dbReference>
<protein>
    <submittedName>
        <fullName evidence="3">Peptidase S9A N-terminal domain-containing protein</fullName>
    </submittedName>
</protein>
<proteinExistence type="predicted"/>
<feature type="domain" description="Peptidase S9A N-terminal" evidence="1">
    <location>
        <begin position="7"/>
        <end position="64"/>
    </location>
</feature>
<dbReference type="PANTHER" id="PTHR42881:SF2">
    <property type="entry name" value="PROLYL ENDOPEPTIDASE"/>
    <property type="match status" value="1"/>
</dbReference>
<dbReference type="GO" id="GO:0005829">
    <property type="term" value="C:cytosol"/>
    <property type="evidence" value="ECO:0007669"/>
    <property type="project" value="TreeGrafter"/>
</dbReference>
<name>A0A915EKB7_9BILA</name>
<dbReference type="Pfam" id="PF02897">
    <property type="entry name" value="Peptidase_S9_N"/>
    <property type="match status" value="1"/>
</dbReference>
<accession>A0A915EKB7</accession>
<dbReference type="SUPFAM" id="SSF50993">
    <property type="entry name" value="Peptidase/esterase 'gauge' domain"/>
    <property type="match status" value="1"/>
</dbReference>
<dbReference type="InterPro" id="IPR023302">
    <property type="entry name" value="Pept_S9A_N"/>
</dbReference>
<dbReference type="InterPro" id="IPR051167">
    <property type="entry name" value="Prolyl_oligopep/macrocyclase"/>
</dbReference>
<evidence type="ECO:0000313" key="2">
    <source>
        <dbReference type="Proteomes" id="UP000887574"/>
    </source>
</evidence>
<evidence type="ECO:0000259" key="1">
    <source>
        <dbReference type="Pfam" id="PF02897"/>
    </source>
</evidence>
<dbReference type="Proteomes" id="UP000887574">
    <property type="component" value="Unplaced"/>
</dbReference>
<dbReference type="WBParaSite" id="jg6808">
    <property type="protein sequence ID" value="jg6808"/>
    <property type="gene ID" value="jg6808"/>
</dbReference>
<organism evidence="2 3">
    <name type="scientific">Ditylenchus dipsaci</name>
    <dbReference type="NCBI Taxonomy" id="166011"/>
    <lineage>
        <taxon>Eukaryota</taxon>
        <taxon>Metazoa</taxon>
        <taxon>Ecdysozoa</taxon>
        <taxon>Nematoda</taxon>
        <taxon>Chromadorea</taxon>
        <taxon>Rhabditida</taxon>
        <taxon>Tylenchina</taxon>
        <taxon>Tylenchomorpha</taxon>
        <taxon>Sphaerularioidea</taxon>
        <taxon>Anguinidae</taxon>
        <taxon>Anguininae</taxon>
        <taxon>Ditylenchus</taxon>
    </lineage>
</organism>
<sequence>MIMLIFRLTKQRDYEKFGCTSVHGDFYYYNYNSGLQNQWVYYQQQKLGEKGKVFLDVNGLSADGLPQSFRRSGQ</sequence>
<evidence type="ECO:0000313" key="3">
    <source>
        <dbReference type="WBParaSite" id="jg6808"/>
    </source>
</evidence>
<dbReference type="PANTHER" id="PTHR42881">
    <property type="entry name" value="PROLYL ENDOPEPTIDASE"/>
    <property type="match status" value="1"/>
</dbReference>